<evidence type="ECO:0000256" key="2">
    <source>
        <dbReference type="ARBA" id="ARBA00022723"/>
    </source>
</evidence>
<dbReference type="GO" id="GO:0000978">
    <property type="term" value="F:RNA polymerase II cis-regulatory region sequence-specific DNA binding"/>
    <property type="evidence" value="ECO:0007669"/>
    <property type="project" value="TreeGrafter"/>
</dbReference>
<evidence type="ECO:0000256" key="5">
    <source>
        <dbReference type="ARBA" id="ARBA00022833"/>
    </source>
</evidence>
<keyword evidence="12" id="KW-1185">Reference proteome</keyword>
<dbReference type="FunFam" id="3.30.160.60:FF:000029">
    <property type="entry name" value="GLI family zinc finger 4"/>
    <property type="match status" value="1"/>
</dbReference>
<keyword evidence="3" id="KW-0677">Repeat</keyword>
<dbReference type="Gene3D" id="3.30.160.60">
    <property type="entry name" value="Classic Zinc Finger"/>
    <property type="match status" value="5"/>
</dbReference>
<dbReference type="GO" id="GO:0000122">
    <property type="term" value="P:negative regulation of transcription by RNA polymerase II"/>
    <property type="evidence" value="ECO:0007669"/>
    <property type="project" value="UniProtKB-ARBA"/>
</dbReference>
<dbReference type="SUPFAM" id="SSF57667">
    <property type="entry name" value="beta-beta-alpha zinc fingers"/>
    <property type="match status" value="2"/>
</dbReference>
<feature type="region of interest" description="Disordered" evidence="9">
    <location>
        <begin position="1"/>
        <end position="41"/>
    </location>
</feature>
<gene>
    <name evidence="11" type="ORF">KUCA_T00001029001</name>
</gene>
<name>W6MKA7_9ASCO</name>
<dbReference type="OrthoDB" id="3437960at2759"/>
<dbReference type="Pfam" id="PF23561">
    <property type="entry name" value="zf-C2H2_15"/>
    <property type="match status" value="1"/>
</dbReference>
<evidence type="ECO:0000256" key="4">
    <source>
        <dbReference type="ARBA" id="ARBA00022771"/>
    </source>
</evidence>
<dbReference type="RefSeq" id="XP_022457077.1">
    <property type="nucleotide sequence ID" value="XM_022605627.1"/>
</dbReference>
<proteinExistence type="predicted"/>
<evidence type="ECO:0000256" key="9">
    <source>
        <dbReference type="SAM" id="MobiDB-lite"/>
    </source>
</evidence>
<protein>
    <recommendedName>
        <fullName evidence="10">C2H2-type domain-containing protein</fullName>
    </recommendedName>
</protein>
<sequence length="413" mass="46888">MGETTNHHHHVVTRVNRPLPELEKDTEEHGSPPQHHHHVLEHSNDNGQVHHHLVHHGLTKDSKESLESCDWNQFCHPLDLHGGIVDATVLDNFLECCYEPHRPEPEISHLHEAACALDCDLSELEKLLFTSCPIASNTADKEVECNSQGLGCTECDLNRMGICCSEESCGMECDECSKCGAECEFEIGNQKSLFRSESVQCQWEEGPIRCRRVFATTGELHNHIVEDHIGSGKSQYQCRWAGCSRHGRTFAQKQKAVRHILVHSKDKPFGCPSCNKTFSTEVMLEQHVRTHTGERPFVCGTCGKQFKTSSSLCVHTRIHTGDRPIRCKWPGCTKSFNDSSNLSKHYKTHSRKFKCGECLKSFHFESDLASHYRMRHYAEKVEIKTEAKTEVKTEVKNEVNTGIRRNLLDGIRV</sequence>
<dbReference type="GeneID" id="34518465"/>
<dbReference type="EMBL" id="HG793125">
    <property type="protein sequence ID" value="CDK25062.1"/>
    <property type="molecule type" value="Genomic_DNA"/>
</dbReference>
<dbReference type="Pfam" id="PF00096">
    <property type="entry name" value="zf-C2H2"/>
    <property type="match status" value="3"/>
</dbReference>
<dbReference type="STRING" id="1382522.W6MKA7"/>
<dbReference type="GO" id="GO:0000981">
    <property type="term" value="F:DNA-binding transcription factor activity, RNA polymerase II-specific"/>
    <property type="evidence" value="ECO:0007669"/>
    <property type="project" value="TreeGrafter"/>
</dbReference>
<dbReference type="GO" id="GO:0000785">
    <property type="term" value="C:chromatin"/>
    <property type="evidence" value="ECO:0007669"/>
    <property type="project" value="TreeGrafter"/>
</dbReference>
<feature type="domain" description="C2H2-type" evidence="10">
    <location>
        <begin position="353"/>
        <end position="381"/>
    </location>
</feature>
<dbReference type="InterPro" id="IPR036236">
    <property type="entry name" value="Znf_C2H2_sf"/>
</dbReference>
<reference evidence="11" key="2">
    <citation type="submission" date="2014-02" db="EMBL/GenBank/DDBJ databases">
        <title>Complete DNA sequence of /Kuraishia capsulata/ illustrates novel genomic features among budding yeasts (/Saccharomycotina/).</title>
        <authorList>
            <person name="Morales L."/>
            <person name="Noel B."/>
            <person name="Porcel B."/>
            <person name="Marcet-Houben M."/>
            <person name="Hullo M-F."/>
            <person name="Sacerdot C."/>
            <person name="Tekaia F."/>
            <person name="Leh-Louis V."/>
            <person name="Despons L."/>
            <person name="Khanna V."/>
            <person name="Aury J-M."/>
            <person name="Barbe V."/>
            <person name="Couloux A."/>
            <person name="Labadie K."/>
            <person name="Pelletier E."/>
            <person name="Souciet J-L."/>
            <person name="Boekhout T."/>
            <person name="Gabaldon T."/>
            <person name="Wincker P."/>
            <person name="Dujon B."/>
        </authorList>
    </citation>
    <scope>NUCLEOTIDE SEQUENCE</scope>
    <source>
        <strain evidence="11">CBS 1993</strain>
    </source>
</reference>
<dbReference type="GO" id="GO:0005634">
    <property type="term" value="C:nucleus"/>
    <property type="evidence" value="ECO:0007669"/>
    <property type="project" value="UniProtKB-SubCell"/>
</dbReference>
<evidence type="ECO:0000259" key="10">
    <source>
        <dbReference type="PROSITE" id="PS50157"/>
    </source>
</evidence>
<feature type="domain" description="C2H2-type" evidence="10">
    <location>
        <begin position="297"/>
        <end position="324"/>
    </location>
</feature>
<dbReference type="GO" id="GO:0005667">
    <property type="term" value="C:transcription regulator complex"/>
    <property type="evidence" value="ECO:0007669"/>
    <property type="project" value="TreeGrafter"/>
</dbReference>
<evidence type="ECO:0000256" key="1">
    <source>
        <dbReference type="ARBA" id="ARBA00004123"/>
    </source>
</evidence>
<keyword evidence="6" id="KW-0238">DNA-binding</keyword>
<keyword evidence="4 8" id="KW-0863">Zinc-finger</keyword>
<keyword evidence="7" id="KW-0539">Nucleus</keyword>
<dbReference type="PROSITE" id="PS50157">
    <property type="entry name" value="ZINC_FINGER_C2H2_2"/>
    <property type="match status" value="5"/>
</dbReference>
<evidence type="ECO:0000256" key="8">
    <source>
        <dbReference type="PROSITE-ProRule" id="PRU00042"/>
    </source>
</evidence>
<evidence type="ECO:0000313" key="12">
    <source>
        <dbReference type="Proteomes" id="UP000019384"/>
    </source>
</evidence>
<reference evidence="11" key="1">
    <citation type="submission" date="2013-12" db="EMBL/GenBank/DDBJ databases">
        <authorList>
            <person name="Genoscope - CEA"/>
        </authorList>
    </citation>
    <scope>NUCLEOTIDE SEQUENCE</scope>
    <source>
        <strain evidence="11">CBS 1993</strain>
    </source>
</reference>
<dbReference type="PROSITE" id="PS00028">
    <property type="entry name" value="ZINC_FINGER_C2H2_1"/>
    <property type="match status" value="4"/>
</dbReference>
<dbReference type="HOGENOM" id="CLU_665754_0_0_1"/>
<evidence type="ECO:0000256" key="6">
    <source>
        <dbReference type="ARBA" id="ARBA00023125"/>
    </source>
</evidence>
<evidence type="ECO:0000313" key="11">
    <source>
        <dbReference type="EMBL" id="CDK25062.1"/>
    </source>
</evidence>
<dbReference type="PANTHER" id="PTHR14003">
    <property type="entry name" value="TRANSCRIPTIONAL REPRESSOR PROTEIN YY"/>
    <property type="match status" value="1"/>
</dbReference>
<dbReference type="SMART" id="SM00355">
    <property type="entry name" value="ZnF_C2H2"/>
    <property type="match status" value="6"/>
</dbReference>
<dbReference type="InterPro" id="IPR056436">
    <property type="entry name" value="Znf-C2H2_ZIC1-5/GLI1-3-like"/>
</dbReference>
<feature type="domain" description="C2H2-type" evidence="10">
    <location>
        <begin position="325"/>
        <end position="354"/>
    </location>
</feature>
<organism evidence="11 12">
    <name type="scientific">Kuraishia capsulata CBS 1993</name>
    <dbReference type="NCBI Taxonomy" id="1382522"/>
    <lineage>
        <taxon>Eukaryota</taxon>
        <taxon>Fungi</taxon>
        <taxon>Dikarya</taxon>
        <taxon>Ascomycota</taxon>
        <taxon>Saccharomycotina</taxon>
        <taxon>Pichiomycetes</taxon>
        <taxon>Pichiales</taxon>
        <taxon>Pichiaceae</taxon>
        <taxon>Kuraishia</taxon>
    </lineage>
</organism>
<evidence type="ECO:0000256" key="3">
    <source>
        <dbReference type="ARBA" id="ARBA00022737"/>
    </source>
</evidence>
<comment type="subcellular location">
    <subcellularLocation>
        <location evidence="1">Nucleus</location>
    </subcellularLocation>
</comment>
<dbReference type="Proteomes" id="UP000019384">
    <property type="component" value="Unassembled WGS sequence"/>
</dbReference>
<evidence type="ECO:0000256" key="7">
    <source>
        <dbReference type="ARBA" id="ARBA00023242"/>
    </source>
</evidence>
<dbReference type="PANTHER" id="PTHR14003:SF19">
    <property type="entry name" value="YY2 TRANSCRIPTION FACTOR"/>
    <property type="match status" value="1"/>
</dbReference>
<feature type="domain" description="C2H2-type" evidence="10">
    <location>
        <begin position="236"/>
        <end position="268"/>
    </location>
</feature>
<feature type="compositionally biased region" description="Basic and acidic residues" evidence="9">
    <location>
        <begin position="20"/>
        <end position="30"/>
    </location>
</feature>
<dbReference type="GO" id="GO:0008270">
    <property type="term" value="F:zinc ion binding"/>
    <property type="evidence" value="ECO:0007669"/>
    <property type="project" value="UniProtKB-KW"/>
</dbReference>
<feature type="domain" description="C2H2-type" evidence="10">
    <location>
        <begin position="269"/>
        <end position="296"/>
    </location>
</feature>
<dbReference type="FunFam" id="3.30.160.60:FF:001465">
    <property type="entry name" value="Zinc finger protein 560"/>
    <property type="match status" value="1"/>
</dbReference>
<keyword evidence="2" id="KW-0479">Metal-binding</keyword>
<accession>W6MKA7</accession>
<dbReference type="InterPro" id="IPR013087">
    <property type="entry name" value="Znf_C2H2_type"/>
</dbReference>
<keyword evidence="5" id="KW-0862">Zinc</keyword>
<dbReference type="AlphaFoldDB" id="W6MKA7"/>